<dbReference type="Proteomes" id="UP001056120">
    <property type="component" value="Linkage Group LG12"/>
</dbReference>
<reference evidence="2" key="1">
    <citation type="journal article" date="2022" name="Mol. Ecol. Resour.">
        <title>The genomes of chicory, endive, great burdock and yacon provide insights into Asteraceae palaeo-polyploidization history and plant inulin production.</title>
        <authorList>
            <person name="Fan W."/>
            <person name="Wang S."/>
            <person name="Wang H."/>
            <person name="Wang A."/>
            <person name="Jiang F."/>
            <person name="Liu H."/>
            <person name="Zhao H."/>
            <person name="Xu D."/>
            <person name="Zhang Y."/>
        </authorList>
    </citation>
    <scope>NUCLEOTIDE SEQUENCE [LARGE SCALE GENOMIC DNA]</scope>
    <source>
        <strain evidence="2">cv. Yunnan</strain>
    </source>
</reference>
<name>A0ACB9HJN6_9ASTR</name>
<comment type="caution">
    <text evidence="1">The sequence shown here is derived from an EMBL/GenBank/DDBJ whole genome shotgun (WGS) entry which is preliminary data.</text>
</comment>
<evidence type="ECO:0000313" key="1">
    <source>
        <dbReference type="EMBL" id="KAI3795460.1"/>
    </source>
</evidence>
<reference evidence="1 2" key="2">
    <citation type="journal article" date="2022" name="Mol. Ecol. Resour.">
        <title>The genomes of chicory, endive, great burdock and yacon provide insights into Asteraceae paleo-polyploidization history and plant inulin production.</title>
        <authorList>
            <person name="Fan W."/>
            <person name="Wang S."/>
            <person name="Wang H."/>
            <person name="Wang A."/>
            <person name="Jiang F."/>
            <person name="Liu H."/>
            <person name="Zhao H."/>
            <person name="Xu D."/>
            <person name="Zhang Y."/>
        </authorList>
    </citation>
    <scope>NUCLEOTIDE SEQUENCE [LARGE SCALE GENOMIC DNA]</scope>
    <source>
        <strain evidence="2">cv. Yunnan</strain>
        <tissue evidence="1">Leaves</tissue>
    </source>
</reference>
<keyword evidence="2" id="KW-1185">Reference proteome</keyword>
<dbReference type="EMBL" id="CM042029">
    <property type="protein sequence ID" value="KAI3795460.1"/>
    <property type="molecule type" value="Genomic_DNA"/>
</dbReference>
<protein>
    <submittedName>
        <fullName evidence="1">Uncharacterized protein</fullName>
    </submittedName>
</protein>
<organism evidence="1 2">
    <name type="scientific">Smallanthus sonchifolius</name>
    <dbReference type="NCBI Taxonomy" id="185202"/>
    <lineage>
        <taxon>Eukaryota</taxon>
        <taxon>Viridiplantae</taxon>
        <taxon>Streptophyta</taxon>
        <taxon>Embryophyta</taxon>
        <taxon>Tracheophyta</taxon>
        <taxon>Spermatophyta</taxon>
        <taxon>Magnoliopsida</taxon>
        <taxon>eudicotyledons</taxon>
        <taxon>Gunneridae</taxon>
        <taxon>Pentapetalae</taxon>
        <taxon>asterids</taxon>
        <taxon>campanulids</taxon>
        <taxon>Asterales</taxon>
        <taxon>Asteraceae</taxon>
        <taxon>Asteroideae</taxon>
        <taxon>Heliantheae alliance</taxon>
        <taxon>Millerieae</taxon>
        <taxon>Smallanthus</taxon>
    </lineage>
</organism>
<accession>A0ACB9HJN6</accession>
<evidence type="ECO:0000313" key="2">
    <source>
        <dbReference type="Proteomes" id="UP001056120"/>
    </source>
</evidence>
<gene>
    <name evidence="1" type="ORF">L1987_38115</name>
</gene>
<sequence length="85" mass="9793">MDGERDASKKGVLDSPKVAESLRLAMQLRFKQKDMKYKRLMHEHSSKATYATHLFPSFIMFLPTESSLSLPPDRDGCDIEVIKHR</sequence>
<proteinExistence type="predicted"/>